<comment type="caution">
    <text evidence="1">The sequence shown here is derived from an EMBL/GenBank/DDBJ whole genome shotgun (WGS) entry which is preliminary data.</text>
</comment>
<evidence type="ECO:0000313" key="3">
    <source>
        <dbReference type="Proteomes" id="UP001162483"/>
    </source>
</evidence>
<keyword evidence="3" id="KW-1185">Reference proteome</keyword>
<accession>A0ABN9BX48</accession>
<proteinExistence type="predicted"/>
<dbReference type="EMBL" id="CATNWA010018561">
    <property type="protein sequence ID" value="CAI9608156.1"/>
    <property type="molecule type" value="Genomic_DNA"/>
</dbReference>
<dbReference type="Proteomes" id="UP001162483">
    <property type="component" value="Unassembled WGS sequence"/>
</dbReference>
<organism evidence="1 3">
    <name type="scientific">Staurois parvus</name>
    <dbReference type="NCBI Taxonomy" id="386267"/>
    <lineage>
        <taxon>Eukaryota</taxon>
        <taxon>Metazoa</taxon>
        <taxon>Chordata</taxon>
        <taxon>Craniata</taxon>
        <taxon>Vertebrata</taxon>
        <taxon>Euteleostomi</taxon>
        <taxon>Amphibia</taxon>
        <taxon>Batrachia</taxon>
        <taxon>Anura</taxon>
        <taxon>Neobatrachia</taxon>
        <taxon>Ranoidea</taxon>
        <taxon>Ranidae</taxon>
        <taxon>Staurois</taxon>
    </lineage>
</organism>
<reference evidence="1" key="1">
    <citation type="submission" date="2023-05" db="EMBL/GenBank/DDBJ databases">
        <authorList>
            <person name="Stuckert A."/>
        </authorList>
    </citation>
    <scope>NUCLEOTIDE SEQUENCE</scope>
</reference>
<dbReference type="EMBL" id="CATNWA010006428">
    <property type="protein sequence ID" value="CAI9552064.1"/>
    <property type="molecule type" value="Genomic_DNA"/>
</dbReference>
<protein>
    <submittedName>
        <fullName evidence="1">Uncharacterized protein</fullName>
    </submittedName>
</protein>
<name>A0ABN9BX48_9NEOB</name>
<evidence type="ECO:0000313" key="2">
    <source>
        <dbReference type="EMBL" id="CAI9608156.1"/>
    </source>
</evidence>
<evidence type="ECO:0000313" key="1">
    <source>
        <dbReference type="EMBL" id="CAI9552064.1"/>
    </source>
</evidence>
<sequence length="8" mass="991">MSIQRMLL</sequence>
<gene>
    <name evidence="2" type="ORF">SPARVUS_LOCUS14055236</name>
    <name evidence="1" type="ORF">SPARVUS_LOCUS3828736</name>
</gene>